<dbReference type="PANTHER" id="PTHR22642:SF2">
    <property type="entry name" value="PROTEIN LONG AFTER FAR-RED 3"/>
    <property type="match status" value="1"/>
</dbReference>
<accession>A0ABT9DA14</accession>
<dbReference type="SUPFAM" id="SSF51556">
    <property type="entry name" value="Metallo-dependent hydrolases"/>
    <property type="match status" value="1"/>
</dbReference>
<dbReference type="Proteomes" id="UP001232536">
    <property type="component" value="Unassembled WGS sequence"/>
</dbReference>
<dbReference type="Gene3D" id="2.30.40.10">
    <property type="entry name" value="Urease, subunit C, domain 1"/>
    <property type="match status" value="1"/>
</dbReference>
<evidence type="ECO:0000259" key="1">
    <source>
        <dbReference type="Pfam" id="PF07969"/>
    </source>
</evidence>
<dbReference type="InterPro" id="IPR032466">
    <property type="entry name" value="Metal_Hydrolase"/>
</dbReference>
<dbReference type="RefSeq" id="WP_304601356.1">
    <property type="nucleotide sequence ID" value="NZ_JAUQYO010000001.1"/>
</dbReference>
<dbReference type="SUPFAM" id="SSF51338">
    <property type="entry name" value="Composite domain of metallo-dependent hydrolases"/>
    <property type="match status" value="1"/>
</dbReference>
<dbReference type="Gene3D" id="3.20.20.140">
    <property type="entry name" value="Metal-dependent hydrolases"/>
    <property type="match status" value="2"/>
</dbReference>
<dbReference type="EMBL" id="JAUQYP010000001">
    <property type="protein sequence ID" value="MDO8107747.1"/>
    <property type="molecule type" value="Genomic_DNA"/>
</dbReference>
<dbReference type="InterPro" id="IPR013108">
    <property type="entry name" value="Amidohydro_3"/>
</dbReference>
<dbReference type="Gene3D" id="3.10.310.70">
    <property type="match status" value="1"/>
</dbReference>
<evidence type="ECO:0000313" key="3">
    <source>
        <dbReference type="Proteomes" id="UP001232536"/>
    </source>
</evidence>
<organism evidence="2 3">
    <name type="scientific">Actinotalea lenta</name>
    <dbReference type="NCBI Taxonomy" id="3064654"/>
    <lineage>
        <taxon>Bacteria</taxon>
        <taxon>Bacillati</taxon>
        <taxon>Actinomycetota</taxon>
        <taxon>Actinomycetes</taxon>
        <taxon>Micrococcales</taxon>
        <taxon>Cellulomonadaceae</taxon>
        <taxon>Actinotalea</taxon>
    </lineage>
</organism>
<evidence type="ECO:0000313" key="2">
    <source>
        <dbReference type="EMBL" id="MDO8107747.1"/>
    </source>
</evidence>
<gene>
    <name evidence="2" type="ORF">Q6348_11120</name>
</gene>
<comment type="caution">
    <text evidence="2">The sequence shown here is derived from an EMBL/GenBank/DDBJ whole genome shotgun (WGS) entry which is preliminary data.</text>
</comment>
<dbReference type="InterPro" id="IPR011059">
    <property type="entry name" value="Metal-dep_hydrolase_composite"/>
</dbReference>
<name>A0ABT9DA14_9CELL</name>
<reference evidence="2 3" key="1">
    <citation type="submission" date="2023-07" db="EMBL/GenBank/DDBJ databases">
        <title>Description of novel actinomycetes strains, isolated from tidal flat sediment.</title>
        <authorList>
            <person name="Lu C."/>
        </authorList>
    </citation>
    <scope>NUCLEOTIDE SEQUENCE [LARGE SCALE GENOMIC DNA]</scope>
    <source>
        <strain evidence="2 3">SYSU T00b441</strain>
    </source>
</reference>
<protein>
    <submittedName>
        <fullName evidence="2">Amidohydrolase family protein</fullName>
    </submittedName>
</protein>
<dbReference type="Pfam" id="PF07969">
    <property type="entry name" value="Amidohydro_3"/>
    <property type="match status" value="1"/>
</dbReference>
<dbReference type="PANTHER" id="PTHR22642">
    <property type="entry name" value="IMIDAZOLONEPROPIONASE"/>
    <property type="match status" value="1"/>
</dbReference>
<keyword evidence="3" id="KW-1185">Reference proteome</keyword>
<feature type="domain" description="Amidohydrolase 3" evidence="1">
    <location>
        <begin position="51"/>
        <end position="477"/>
    </location>
</feature>
<sequence>MNPQHPATLYRHGVVHSSADPFAEAVLVADGQIAWLGPDDAADRLVDQVDEVVDLDGALVAPAFVDAHAHVGLAGLATNPVDLTGLDRDAVLDAVARSAEPLVVGVGWSPSPHQSSPTPAELTRAGAGRSVVLLDADLGRAQGSADLRSDDAAEPLVGLAVGSLLDTVAGSTPDAVRRGLAAAAAAGIVAVHEHSLPALEARAVLADLLAWSAADPTVPLAIGYRAELCETADDVKEVAADIPGLTGVGGDVAVDGTFAAWGAALGAPYADDPESRGRLLLSAEQVANHVGAATRAGVQAALRVHGDRAMAEALVGIRAASDVEGIAALNTAGHRLDGVELVDAAALASLVLLGLRAVVQPAEAERRLTLATARLGTVRAAGVLPLADLAAAGVPLGVGSGALGFDPWAAIRAAVLHREADQRISARAAFRAHTRGGWRLAGLDGQGVGEIRIGAPAHLALWRAEELVVQAPEGRLAAWSTDPRAGTPLLPALGPDLPAPVCLRTLRAGTVIHDALD</sequence>
<proteinExistence type="predicted"/>